<keyword evidence="4" id="KW-1185">Reference proteome</keyword>
<evidence type="ECO:0000313" key="3">
    <source>
        <dbReference type="EMBL" id="KAL2829311.1"/>
    </source>
</evidence>
<dbReference type="EMBL" id="JBFXLU010000339">
    <property type="protein sequence ID" value="KAL2829311.1"/>
    <property type="molecule type" value="Genomic_DNA"/>
</dbReference>
<dbReference type="PANTHER" id="PTHR24321">
    <property type="entry name" value="DEHYDROGENASES, SHORT CHAIN"/>
    <property type="match status" value="1"/>
</dbReference>
<dbReference type="PANTHER" id="PTHR24321:SF12">
    <property type="entry name" value="SHORT-CHAIN DEHYDROGENASE_REDUCTASE FAMILY, PUTATIVE (AFU_ORTHOLOGUE AFUA_5G14340)-RELATED"/>
    <property type="match status" value="1"/>
</dbReference>
<sequence>MTLFPGVAVITGGGSGIGANIATEFAKEGCKRIAMCDRNGGGLKQTEAAIKRVANDVAVFTCIVDVTIEEQIETFIKSVAERFGGIHYAVNAAGISCPPIPSAELDTRIFDNVFQINCRGVWLSSKFELKQMITQDIQPTHDGRPGERGCVLNIASQLAFGASPGLGSYIAAKAAVVAMTKCDAMDYAAHQIRVNCLCPGSTDTPMSQPQTHEDKVQLERITAKTPMKRMGKPQEMADAAMFLCSSKASFVQGAALLVDGGFVIA</sequence>
<dbReference type="PRINTS" id="PR00080">
    <property type="entry name" value="SDRFAMILY"/>
</dbReference>
<proteinExistence type="inferred from homology"/>
<dbReference type="InterPro" id="IPR036291">
    <property type="entry name" value="NAD(P)-bd_dom_sf"/>
</dbReference>
<accession>A0ABR4INF1</accession>
<name>A0ABR4INF1_9EURO</name>
<comment type="similarity">
    <text evidence="1">Belongs to the short-chain dehydrogenases/reductases (SDR) family.</text>
</comment>
<dbReference type="SUPFAM" id="SSF51735">
    <property type="entry name" value="NAD(P)-binding Rossmann-fold domains"/>
    <property type="match status" value="1"/>
</dbReference>
<evidence type="ECO:0008006" key="5">
    <source>
        <dbReference type="Google" id="ProtNLM"/>
    </source>
</evidence>
<dbReference type="PRINTS" id="PR00081">
    <property type="entry name" value="GDHRDH"/>
</dbReference>
<evidence type="ECO:0000256" key="1">
    <source>
        <dbReference type="ARBA" id="ARBA00006484"/>
    </source>
</evidence>
<protein>
    <recommendedName>
        <fullName evidence="5">NAD(P)-binding protein</fullName>
    </recommendedName>
</protein>
<dbReference type="Pfam" id="PF13561">
    <property type="entry name" value="adh_short_C2"/>
    <property type="match status" value="1"/>
</dbReference>
<evidence type="ECO:0000313" key="4">
    <source>
        <dbReference type="Proteomes" id="UP001610446"/>
    </source>
</evidence>
<comment type="caution">
    <text evidence="3">The sequence shown here is derived from an EMBL/GenBank/DDBJ whole genome shotgun (WGS) entry which is preliminary data.</text>
</comment>
<organism evidence="3 4">
    <name type="scientific">Aspergillus pseudoustus</name>
    <dbReference type="NCBI Taxonomy" id="1810923"/>
    <lineage>
        <taxon>Eukaryota</taxon>
        <taxon>Fungi</taxon>
        <taxon>Dikarya</taxon>
        <taxon>Ascomycota</taxon>
        <taxon>Pezizomycotina</taxon>
        <taxon>Eurotiomycetes</taxon>
        <taxon>Eurotiomycetidae</taxon>
        <taxon>Eurotiales</taxon>
        <taxon>Aspergillaceae</taxon>
        <taxon>Aspergillus</taxon>
        <taxon>Aspergillus subgen. Nidulantes</taxon>
    </lineage>
</organism>
<gene>
    <name evidence="3" type="ORF">BJY01DRAFT_240716</name>
</gene>
<keyword evidence="2" id="KW-0560">Oxidoreductase</keyword>
<dbReference type="InterPro" id="IPR002347">
    <property type="entry name" value="SDR_fam"/>
</dbReference>
<dbReference type="Gene3D" id="3.40.50.720">
    <property type="entry name" value="NAD(P)-binding Rossmann-like Domain"/>
    <property type="match status" value="1"/>
</dbReference>
<dbReference type="Proteomes" id="UP001610446">
    <property type="component" value="Unassembled WGS sequence"/>
</dbReference>
<reference evidence="3 4" key="1">
    <citation type="submission" date="2024-07" db="EMBL/GenBank/DDBJ databases">
        <title>Section-level genome sequencing and comparative genomics of Aspergillus sections Usti and Cavernicolus.</title>
        <authorList>
            <consortium name="Lawrence Berkeley National Laboratory"/>
            <person name="Nybo J.L."/>
            <person name="Vesth T.C."/>
            <person name="Theobald S."/>
            <person name="Frisvad J.C."/>
            <person name="Larsen T.O."/>
            <person name="Kjaerboelling I."/>
            <person name="Rothschild-Mancinelli K."/>
            <person name="Lyhne E.K."/>
            <person name="Kogle M.E."/>
            <person name="Barry K."/>
            <person name="Clum A."/>
            <person name="Na H."/>
            <person name="Ledsgaard L."/>
            <person name="Lin J."/>
            <person name="Lipzen A."/>
            <person name="Kuo A."/>
            <person name="Riley R."/>
            <person name="Mondo S."/>
            <person name="Labutti K."/>
            <person name="Haridas S."/>
            <person name="Pangalinan J."/>
            <person name="Salamov A.A."/>
            <person name="Simmons B.A."/>
            <person name="Magnuson J.K."/>
            <person name="Chen J."/>
            <person name="Drula E."/>
            <person name="Henrissat B."/>
            <person name="Wiebenga A."/>
            <person name="Lubbers R.J."/>
            <person name="Gomes A.C."/>
            <person name="Makela M.R."/>
            <person name="Stajich J."/>
            <person name="Grigoriev I.V."/>
            <person name="Mortensen U.H."/>
            <person name="De Vries R.P."/>
            <person name="Baker S.E."/>
            <person name="Andersen M.R."/>
        </authorList>
    </citation>
    <scope>NUCLEOTIDE SEQUENCE [LARGE SCALE GENOMIC DNA]</scope>
    <source>
        <strain evidence="3 4">CBS 123904</strain>
    </source>
</reference>
<evidence type="ECO:0000256" key="2">
    <source>
        <dbReference type="ARBA" id="ARBA00023002"/>
    </source>
</evidence>
<dbReference type="CDD" id="cd05233">
    <property type="entry name" value="SDR_c"/>
    <property type="match status" value="1"/>
</dbReference>